<dbReference type="Gramene" id="ERM93807">
    <property type="protein sequence ID" value="ERM93807"/>
    <property type="gene ID" value="AMTR_s00138p00014860"/>
</dbReference>
<reference evidence="2" key="1">
    <citation type="journal article" date="2013" name="Science">
        <title>The Amborella genome and the evolution of flowering plants.</title>
        <authorList>
            <consortium name="Amborella Genome Project"/>
        </authorList>
    </citation>
    <scope>NUCLEOTIDE SEQUENCE [LARGE SCALE GENOMIC DNA]</scope>
</reference>
<dbReference type="HOGENOM" id="CLU_2152196_0_0_1"/>
<proteinExistence type="predicted"/>
<accession>W1NDN5</accession>
<gene>
    <name evidence="1" type="ORF">AMTR_s00138p00014860</name>
</gene>
<sequence length="112" mass="12010">MATCGLWHFYAALANFDRPIISLSHGRPLARGSVDVVRFRCGISVEPTIHTDMAYSLALFHIHVGHMTDVVPTSHGCHVASKGQGWSVGPLCVLGGAWSSWGPSTLVANISR</sequence>
<organism evidence="1 2">
    <name type="scientific">Amborella trichopoda</name>
    <dbReference type="NCBI Taxonomy" id="13333"/>
    <lineage>
        <taxon>Eukaryota</taxon>
        <taxon>Viridiplantae</taxon>
        <taxon>Streptophyta</taxon>
        <taxon>Embryophyta</taxon>
        <taxon>Tracheophyta</taxon>
        <taxon>Spermatophyta</taxon>
        <taxon>Magnoliopsida</taxon>
        <taxon>Amborellales</taxon>
        <taxon>Amborellaceae</taxon>
        <taxon>Amborella</taxon>
    </lineage>
</organism>
<protein>
    <submittedName>
        <fullName evidence="1">Uncharacterized protein</fullName>
    </submittedName>
</protein>
<dbReference type="AlphaFoldDB" id="W1NDN5"/>
<dbReference type="EMBL" id="KI397561">
    <property type="protein sequence ID" value="ERM93807.1"/>
    <property type="molecule type" value="Genomic_DNA"/>
</dbReference>
<feature type="non-terminal residue" evidence="1">
    <location>
        <position position="112"/>
    </location>
</feature>
<evidence type="ECO:0000313" key="2">
    <source>
        <dbReference type="Proteomes" id="UP000017836"/>
    </source>
</evidence>
<evidence type="ECO:0000313" key="1">
    <source>
        <dbReference type="EMBL" id="ERM93807.1"/>
    </source>
</evidence>
<keyword evidence="2" id="KW-1185">Reference proteome</keyword>
<dbReference type="Proteomes" id="UP000017836">
    <property type="component" value="Unassembled WGS sequence"/>
</dbReference>
<name>W1NDN5_AMBTC</name>